<dbReference type="HAMAP" id="MF_01456">
    <property type="entry name" value="NDH1_NuoK"/>
    <property type="match status" value="1"/>
</dbReference>
<keyword evidence="8" id="KW-0496">Mitochondrion</keyword>
<comment type="similarity">
    <text evidence="2">Belongs to the complex I subunit 4L family.</text>
</comment>
<dbReference type="GO" id="GO:0016651">
    <property type="term" value="F:oxidoreductase activity, acting on NAD(P)H"/>
    <property type="evidence" value="ECO:0007669"/>
    <property type="project" value="InterPro"/>
</dbReference>
<dbReference type="GO" id="GO:0030964">
    <property type="term" value="C:NADH dehydrogenase complex"/>
    <property type="evidence" value="ECO:0007669"/>
    <property type="project" value="TreeGrafter"/>
</dbReference>
<evidence type="ECO:0000256" key="7">
    <source>
        <dbReference type="SAM" id="Phobius"/>
    </source>
</evidence>
<dbReference type="NCBIfam" id="NF004320">
    <property type="entry name" value="PRK05715.1-2"/>
    <property type="match status" value="1"/>
</dbReference>
<dbReference type="PANTHER" id="PTHR11434">
    <property type="entry name" value="NADH-UBIQUINONE OXIDOREDUCTASE SUBUNIT ND4L"/>
    <property type="match status" value="1"/>
</dbReference>
<dbReference type="AlphaFoldDB" id="A0A8A1RXE6"/>
<comment type="subcellular location">
    <subcellularLocation>
        <location evidence="1">Membrane</location>
        <topology evidence="1">Multi-pass membrane protein</topology>
    </subcellularLocation>
</comment>
<evidence type="ECO:0000256" key="4">
    <source>
        <dbReference type="ARBA" id="ARBA00022692"/>
    </source>
</evidence>
<dbReference type="GeneID" id="69221060"/>
<sequence>MNLLIFIIIPAVSFFIGVSGIIFNKKNAILILISVELMLLAINFIFLISSVYLDDRIGQIFALLILTVAAAESSIGLGLFVVYYRMQGSISIDSINLMRG</sequence>
<accession>A0A8A1RXE6</accession>
<dbReference type="InterPro" id="IPR039428">
    <property type="entry name" value="NUOK/Mnh_C1-like"/>
</dbReference>
<evidence type="ECO:0000313" key="8">
    <source>
        <dbReference type="EMBL" id="QST19724.1"/>
    </source>
</evidence>
<keyword evidence="5 7" id="KW-1133">Transmembrane helix</keyword>
<keyword evidence="6 7" id="KW-0472">Membrane</keyword>
<evidence type="ECO:0000256" key="5">
    <source>
        <dbReference type="ARBA" id="ARBA00022989"/>
    </source>
</evidence>
<protein>
    <submittedName>
        <fullName evidence="8">NADH dehydrogenase subunit 4L</fullName>
    </submittedName>
</protein>
<dbReference type="Gene3D" id="1.10.287.3510">
    <property type="match status" value="1"/>
</dbReference>
<feature type="transmembrane region" description="Helical" evidence="7">
    <location>
        <begin position="59"/>
        <end position="84"/>
    </location>
</feature>
<name>A0A8A1RXE6_9EUKA</name>
<evidence type="ECO:0000256" key="1">
    <source>
        <dbReference type="ARBA" id="ARBA00004141"/>
    </source>
</evidence>
<dbReference type="PANTHER" id="PTHR11434:SF16">
    <property type="entry name" value="NADH-UBIQUINONE OXIDOREDUCTASE CHAIN 4L"/>
    <property type="match status" value="1"/>
</dbReference>
<reference evidence="8" key="1">
    <citation type="journal article" date="2021" name="Front. Microbiol.">
        <title>Large Differences in the Haptophyte Phaeocystis globosa Mitochondrial Genomes Driven by Repeat Amplifications.</title>
        <authorList>
            <person name="Song H."/>
            <person name="Chen Y."/>
            <person name="Liu F."/>
            <person name="Chen N."/>
        </authorList>
    </citation>
    <scope>NUCLEOTIDE SEQUENCE</scope>
    <source>
        <strain evidence="8">CNS00066</strain>
    </source>
</reference>
<dbReference type="EMBL" id="MW435860">
    <property type="protein sequence ID" value="QST19724.1"/>
    <property type="molecule type" value="Genomic_DNA"/>
</dbReference>
<geneLocation type="mitochondrion" evidence="8"/>
<keyword evidence="3" id="KW-0813">Transport</keyword>
<gene>
    <name evidence="8" type="primary">nad4L</name>
</gene>
<feature type="transmembrane region" description="Helical" evidence="7">
    <location>
        <begin position="30"/>
        <end position="53"/>
    </location>
</feature>
<keyword evidence="4 7" id="KW-0812">Transmembrane</keyword>
<organism evidence="8">
    <name type="scientific">Phaeocystis globosa</name>
    <dbReference type="NCBI Taxonomy" id="33658"/>
    <lineage>
        <taxon>Eukaryota</taxon>
        <taxon>Haptista</taxon>
        <taxon>Haptophyta</taxon>
        <taxon>Prymnesiophyceae</taxon>
        <taxon>Phaeocystales</taxon>
        <taxon>Phaeocystaceae</taxon>
        <taxon>Phaeocystis</taxon>
    </lineage>
</organism>
<dbReference type="InterPro" id="IPR001133">
    <property type="entry name" value="NADH_UbQ_OxRdtase_chain4L/K"/>
</dbReference>
<evidence type="ECO:0000256" key="3">
    <source>
        <dbReference type="ARBA" id="ARBA00022448"/>
    </source>
</evidence>
<proteinExistence type="inferred from homology"/>
<dbReference type="NCBIfam" id="NF004323">
    <property type="entry name" value="PRK05715.1-5"/>
    <property type="match status" value="1"/>
</dbReference>
<evidence type="ECO:0000256" key="2">
    <source>
        <dbReference type="ARBA" id="ARBA00010519"/>
    </source>
</evidence>
<feature type="transmembrane region" description="Helical" evidence="7">
    <location>
        <begin position="6"/>
        <end position="23"/>
    </location>
</feature>
<evidence type="ECO:0000256" key="6">
    <source>
        <dbReference type="ARBA" id="ARBA00023136"/>
    </source>
</evidence>
<dbReference type="Pfam" id="PF00420">
    <property type="entry name" value="Oxidored_q2"/>
    <property type="match status" value="1"/>
</dbReference>
<dbReference type="RefSeq" id="YP_010230022.1">
    <property type="nucleotide sequence ID" value="NC_059693.1"/>
</dbReference>
<dbReference type="GO" id="GO:0042773">
    <property type="term" value="P:ATP synthesis coupled electron transport"/>
    <property type="evidence" value="ECO:0007669"/>
    <property type="project" value="InterPro"/>
</dbReference>